<dbReference type="EMBL" id="BAAAHB010000042">
    <property type="protein sequence ID" value="GAA0472457.1"/>
    <property type="molecule type" value="Genomic_DNA"/>
</dbReference>
<comment type="caution">
    <text evidence="1">The sequence shown here is derived from an EMBL/GenBank/DDBJ whole genome shotgun (WGS) entry which is preliminary data.</text>
</comment>
<evidence type="ECO:0000313" key="2">
    <source>
        <dbReference type="Proteomes" id="UP001499895"/>
    </source>
</evidence>
<dbReference type="Proteomes" id="UP001499895">
    <property type="component" value="Unassembled WGS sequence"/>
</dbReference>
<name>A0ABN1ABQ2_9ACTN</name>
<sequence>MGVRSAITAGGSLSIGHKVLVRTGGRAGTYGAAGARSGARAPAAPPRYRGYFRGHSFQARW</sequence>
<gene>
    <name evidence="1" type="ORF">GCM10009544_38060</name>
</gene>
<evidence type="ECO:0000313" key="1">
    <source>
        <dbReference type="EMBL" id="GAA0472457.1"/>
    </source>
</evidence>
<accession>A0ABN1ABQ2</accession>
<organism evidence="1 2">
    <name type="scientific">Streptomyces stramineus</name>
    <dbReference type="NCBI Taxonomy" id="173861"/>
    <lineage>
        <taxon>Bacteria</taxon>
        <taxon>Bacillati</taxon>
        <taxon>Actinomycetota</taxon>
        <taxon>Actinomycetes</taxon>
        <taxon>Kitasatosporales</taxon>
        <taxon>Streptomycetaceae</taxon>
        <taxon>Streptomyces</taxon>
    </lineage>
</organism>
<keyword evidence="2" id="KW-1185">Reference proteome</keyword>
<proteinExistence type="predicted"/>
<reference evidence="1 2" key="1">
    <citation type="journal article" date="2019" name="Int. J. Syst. Evol. Microbiol.">
        <title>The Global Catalogue of Microorganisms (GCM) 10K type strain sequencing project: providing services to taxonomists for standard genome sequencing and annotation.</title>
        <authorList>
            <consortium name="The Broad Institute Genomics Platform"/>
            <consortium name="The Broad Institute Genome Sequencing Center for Infectious Disease"/>
            <person name="Wu L."/>
            <person name="Ma J."/>
        </authorList>
    </citation>
    <scope>NUCLEOTIDE SEQUENCE [LARGE SCALE GENOMIC DNA]</scope>
    <source>
        <strain evidence="1 2">JCM 10649</strain>
    </source>
</reference>
<protein>
    <submittedName>
        <fullName evidence="1">Uncharacterized protein</fullName>
    </submittedName>
</protein>